<feature type="domain" description="Filamentous haemagglutinin FhaB/tRNA nuclease CdiA-like TPS" evidence="4">
    <location>
        <begin position="54"/>
        <end position="167"/>
    </location>
</feature>
<dbReference type="InterPro" id="IPR008638">
    <property type="entry name" value="FhaB/CdiA-like_TPS"/>
</dbReference>
<dbReference type="InterPro" id="IPR050909">
    <property type="entry name" value="Bact_Autotransporter_VF"/>
</dbReference>
<dbReference type="InterPro" id="IPR024973">
    <property type="entry name" value="ESPR"/>
</dbReference>
<dbReference type="InterPro" id="IPR037160">
    <property type="entry name" value="DNA_Pol_thumb_sf"/>
</dbReference>
<dbReference type="RefSeq" id="WP_102894412.1">
    <property type="nucleotide sequence ID" value="NZ_JAMOHU010000005.1"/>
</dbReference>
<dbReference type="Pfam" id="PF18676">
    <property type="entry name" value="MBG_2"/>
    <property type="match status" value="4"/>
</dbReference>
<evidence type="ECO:0000256" key="3">
    <source>
        <dbReference type="ARBA" id="ARBA00022729"/>
    </source>
</evidence>
<dbReference type="NCBIfam" id="TIGR01901">
    <property type="entry name" value="adhes_NPXG"/>
    <property type="match status" value="1"/>
</dbReference>
<dbReference type="Gene3D" id="3.30.210.10">
    <property type="entry name" value="DNA polymerase, thumb domain"/>
    <property type="match status" value="1"/>
</dbReference>
<gene>
    <name evidence="5" type="ORF">CXK94_11240</name>
</gene>
<evidence type="ECO:0000256" key="2">
    <source>
        <dbReference type="ARBA" id="ARBA00022525"/>
    </source>
</evidence>
<accession>A0A2N8T4A6</accession>
<proteinExistence type="predicted"/>
<dbReference type="SMART" id="SM00912">
    <property type="entry name" value="Haemagg_act"/>
    <property type="match status" value="1"/>
</dbReference>
<dbReference type="Gene3D" id="2.160.20.10">
    <property type="entry name" value="Single-stranded right-handed beta-helix, Pectin lyase-like"/>
    <property type="match status" value="1"/>
</dbReference>
<sequence>MNRVFNVIWNHALGAWNVASEHASRRGKRGASARRAGGTLALGIAALNPAWAWAADLPSGGQVVLGNGQIGTPSASQMVIDQASGKLAINWQSFDIGAGHKVTFNQPGSDSIALNRVLGSDGSTIMGQLDANGRVFLVNPNGVLFGAGAQVNVGALVASTLDISNEDFAAGNYRFKGDGSNASVINQGTLMASDGGAVALLGGTVSNQGVIVANSGTVALAAGNAVTLDFAGDGLLNVQVDEATKDALVENRQLIQADGGQVLLTAQAADALLRTVVNNDGIIEARTLGEKNGKVVLNGGDEGSVQVAGTLDTSATTGQGGAIEVTGANVALADATLDASGATGGGSVKVGGDWQGTGTLTRAQATTVDAASTLKADATHNGDGGTVVVWSDQHTSYQGHISAKGGAQGGDGGQAEVSGKAVLGFTGTVDLSAAHGAFGDLLLDPYDLTISSGTGGSATATADDSTLGADTLEGLLADANVTVSTGTAGSQNGDITVASAVSWDANTTLTLNAAGNIDIDAAITASGESAGLALNYGGTEGVAGATAASGTDYNVNAPVTLSGADATLSINGSDYTLIHSMEQLDAIDSTGLSGHYALAQDLDASDSPYTSALVGIDAANAFTGTFAGLGHAIGNLTISASGSDYVGLFGYTGSGSTLRDVGLQGGSVTGNSYVGGLVGYNDGGSIVDAYATVDVTGAHVTGGLVGANVGGGSILRAYATGWVNATASEGLGWAGGLIGQNAGSISQSYASGGVTGDYYVGGLVGHNGNGTVTDSYALGNVHGQWDVGGLIGYNVGGTATNVYAAGRVTRNWQGGGGLSALVGYAGTVTNGYWNSDTTGISGGLTTAQLQAGLPDGFDPAIWNIVTGQSYPYLSWQFAAGSTPVTLSGISDYSNASGTNSTNSSHSISVYADDALLGSSGIGANGYYYVLASADSLQDSAVTMMEKTTPNSSAIWSARLRDHVSGGTDDLDLNYGWLTIDAGADAEAFSQLDSLIEAAGFTDALQALRSWRLNVAASDFALDENIILDDGALALNGGSDTTFTPEAGIDVGTFQLEGGHWYEVGALSSFQAGNFQLLGGTFLRASGGAGTTDAPWQLIDVYGLQGMDGFLAGHFALANDIDASGTLGWSRITDDAYWSGFDPISDAASPFTGSLDGNGYSIRGLSIYRYDGSAVGLFGVTGAGSVIRDLGLVATVPYAAEYPEYAGYYSTYVYGTGNVGTLAGINGGLIENVQVLGIDHVYSGGVYGSSSTGGLVGLNESTGVIHNAYATTTVTSDGGYAGGLVGQNLGSIENSYATGTVDGEGRIGGLVGLNSGSISASYAAGVVAGGTDVDGEIGGLVGENRGTVANSYASGDVSGRGDIGSLVGYNNDGRVQDSYALGTASGDGIVGGLVGWNGGTVETSFYATTDANGADITAGLSEDDIARAGTPKTHAELINLSTFADAGWSIDDEGGTGLTWRIYESSTTPLLRSFLTAATVTVDGSLGSKTYDGSAASGSLGSYAASLADGSSADTGLIDGTLDYATTGANADDYTLADGTLTLGGLHSGQQGYDISYAGTASYVINKATLTYVANAASSTYGQLPTGLTGTVTGFVNGETQASATTGNLAFGTIATGQSNVGSYAIDGGGLSADNYVFVQDSSNATALTIDPAALTITANNDSKTYGQTANLSGYDIDGLVNGDSVSRVDLSSSGSAATATVGSYTISAANADGSGLSNYDITYVDGTLTVGKAGLTITANDASKTYGQTANLSYTANGLVNGDSVSSVDLSSSGSAATATVGSYTISADNADGTGLSNYDITYVDGTLTVGKAGLTITANDASKTYDGLAWSRGNGVSYSGFVNGEDASVLDGTLVYGGSAQGAVNAGRYSLTASGLSAGNYAISYVDGTLVISGQPVVEPTLPPPSAPPAYGDILASLTFARSEDLRRAEPTDTPLPYQVVASGIQLPEGI</sequence>
<reference evidence="5 6" key="1">
    <citation type="submission" date="2018-01" db="EMBL/GenBank/DDBJ databases">
        <title>Denitrification phenotypes of diverse strains of Pseudomonas stutzeri.</title>
        <authorList>
            <person name="Milligan D.A."/>
            <person name="Bergaust L."/>
            <person name="Bakken L.R."/>
            <person name="Frostegard A."/>
        </authorList>
    </citation>
    <scope>NUCLEOTIDE SEQUENCE [LARGE SCALE GENOMIC DNA]</scope>
    <source>
        <strain evidence="5 6">24a75</strain>
    </source>
</reference>
<dbReference type="Proteomes" id="UP000236023">
    <property type="component" value="Unassembled WGS sequence"/>
</dbReference>
<dbReference type="Pfam" id="PF07581">
    <property type="entry name" value="Glug"/>
    <property type="match status" value="3"/>
</dbReference>
<dbReference type="SUPFAM" id="SSF51126">
    <property type="entry name" value="Pectin lyase-like"/>
    <property type="match status" value="1"/>
</dbReference>
<dbReference type="PANTHER" id="PTHR12338">
    <property type="entry name" value="AUTOTRANSPORTER"/>
    <property type="match status" value="1"/>
</dbReference>
<dbReference type="InterPro" id="IPR041286">
    <property type="entry name" value="MBG_2"/>
</dbReference>
<dbReference type="Pfam" id="PF13018">
    <property type="entry name" value="ESPR"/>
    <property type="match status" value="1"/>
</dbReference>
<comment type="subcellular location">
    <subcellularLocation>
        <location evidence="1">Secreted</location>
    </subcellularLocation>
</comment>
<evidence type="ECO:0000259" key="4">
    <source>
        <dbReference type="SMART" id="SM00912"/>
    </source>
</evidence>
<keyword evidence="3" id="KW-0732">Signal</keyword>
<dbReference type="GO" id="GO:0005576">
    <property type="term" value="C:extracellular region"/>
    <property type="evidence" value="ECO:0007669"/>
    <property type="project" value="UniProtKB-SubCell"/>
</dbReference>
<dbReference type="Gene3D" id="3.30.160.710">
    <property type="match status" value="2"/>
</dbReference>
<dbReference type="Gene3D" id="2.160.20.110">
    <property type="match status" value="2"/>
</dbReference>
<keyword evidence="2" id="KW-0964">Secreted</keyword>
<name>A0A2N8T4A6_STUST</name>
<protein>
    <recommendedName>
        <fullName evidence="4">Filamentous haemagglutinin FhaB/tRNA nuclease CdiA-like TPS domain-containing protein</fullName>
    </recommendedName>
</protein>
<evidence type="ECO:0000313" key="5">
    <source>
        <dbReference type="EMBL" id="PNG09597.1"/>
    </source>
</evidence>
<dbReference type="Pfam" id="PF05860">
    <property type="entry name" value="TPS"/>
    <property type="match status" value="1"/>
</dbReference>
<evidence type="ECO:0000256" key="1">
    <source>
        <dbReference type="ARBA" id="ARBA00004613"/>
    </source>
</evidence>
<evidence type="ECO:0000313" key="6">
    <source>
        <dbReference type="Proteomes" id="UP000236023"/>
    </source>
</evidence>
<dbReference type="InterPro" id="IPR011050">
    <property type="entry name" value="Pectin_lyase_fold/virulence"/>
</dbReference>
<organism evidence="5 6">
    <name type="scientific">Stutzerimonas stutzeri</name>
    <name type="common">Pseudomonas stutzeri</name>
    <dbReference type="NCBI Taxonomy" id="316"/>
    <lineage>
        <taxon>Bacteria</taxon>
        <taxon>Pseudomonadati</taxon>
        <taxon>Pseudomonadota</taxon>
        <taxon>Gammaproteobacteria</taxon>
        <taxon>Pseudomonadales</taxon>
        <taxon>Pseudomonadaceae</taxon>
        <taxon>Stutzerimonas</taxon>
    </lineage>
</organism>
<dbReference type="InterPro" id="IPR012334">
    <property type="entry name" value="Pectin_lyas_fold"/>
</dbReference>
<dbReference type="EMBL" id="POUT01000005">
    <property type="protein sequence ID" value="PNG09597.1"/>
    <property type="molecule type" value="Genomic_DNA"/>
</dbReference>
<comment type="caution">
    <text evidence="5">The sequence shown here is derived from an EMBL/GenBank/DDBJ whole genome shotgun (WGS) entry which is preliminary data.</text>
</comment>
<dbReference type="InterPro" id="IPR011493">
    <property type="entry name" value="GLUG"/>
</dbReference>
<dbReference type="PANTHER" id="PTHR12338:SF8">
    <property type="entry name" value="HEME_HEMOPEXIN-BINDING PROTEIN"/>
    <property type="match status" value="1"/>
</dbReference>